<feature type="transmembrane region" description="Helical" evidence="10">
    <location>
        <begin position="266"/>
        <end position="297"/>
    </location>
</feature>
<dbReference type="GO" id="GO:0015179">
    <property type="term" value="F:L-amino acid transmembrane transporter activity"/>
    <property type="evidence" value="ECO:0007669"/>
    <property type="project" value="TreeGrafter"/>
</dbReference>
<name>A0A210QHX0_MIZYE</name>
<feature type="transmembrane region" description="Helical" evidence="10">
    <location>
        <begin position="309"/>
        <end position="333"/>
    </location>
</feature>
<accession>A0A210QHX0</accession>
<keyword evidence="8" id="KW-0915">Sodium</keyword>
<dbReference type="Proteomes" id="UP000242188">
    <property type="component" value="Unassembled WGS sequence"/>
</dbReference>
<keyword evidence="4 10" id="KW-0812">Transmembrane</keyword>
<protein>
    <submittedName>
        <fullName evidence="11">Sodium-and chloride-dependent glycine transporter 2</fullName>
    </submittedName>
</protein>
<keyword evidence="9" id="KW-1015">Disulfide bond</keyword>
<sequence>MADENDVVKDKDCSVAKGIVDHIGSVEECSVSEDDDSGGNKNVPWASRLDFIVSLLGMSLGISDIWRVPYLVYRNGGGAFLIPYITLLLVCGLPLYYMELEMSQFSGKGLYRVWDFAPLFRGICITMFILGGVSMSIYPTMRAWTIEFLVNSFRSTLPWSNCNNTWNTDRCVEVKIAGSAVQNFSSTNTFLMVASNITNMVVSPIISVDGMSAAEEFWQHHVLALSSGIEDVGPINWRYVIYLIITHILVYLSLVKSVKSFGKVMYVTALLPIVLVLVIWIRALALPGALSGMAYFITPDFSMLLNSKVWIEAGFMAFYTLGPGWGGLATFGCHNKFNENILTDVTITTVVVLLFGLLNGLVVFAVVGVMAEESGIPVPEIITSGGFSLGFVAYPQAMTYLPFPQVWSVLFFLALLMPGMDMQTVTFEPMMNILEEAFPRLRKRRLVVLGLVTTIVFLFELPFLTRAGAYIFQLMDWYGAAFSVVANALLEAVVFFWIYGGDRISRDVTMMFGRPLPGFIRVSGAYITPVALFMLLVVSFLSYRPPTYGTYIYPDYCNVLGWTIVTLTVLPLFVTVIVLLLKSTGTLTQRFHKTSSPMLTWGPVEPQFKELYRKSENSRDSSFLQLAWFNLTGRVGIQLNNGMFVCDDNEFTAINTSDTKC</sequence>
<evidence type="ECO:0000256" key="8">
    <source>
        <dbReference type="PIRSR" id="PIRSR600175-1"/>
    </source>
</evidence>
<feature type="transmembrane region" description="Helical" evidence="10">
    <location>
        <begin position="519"/>
        <end position="540"/>
    </location>
</feature>
<evidence type="ECO:0000256" key="2">
    <source>
        <dbReference type="ARBA" id="ARBA00006459"/>
    </source>
</evidence>
<keyword evidence="3" id="KW-0813">Transport</keyword>
<evidence type="ECO:0000256" key="7">
    <source>
        <dbReference type="ARBA" id="ARBA00023180"/>
    </source>
</evidence>
<feature type="binding site" evidence="8">
    <location>
        <position position="57"/>
    </location>
    <ligand>
        <name>Na(+)</name>
        <dbReference type="ChEBI" id="CHEBI:29101"/>
        <label>1</label>
    </ligand>
</feature>
<dbReference type="OrthoDB" id="10388846at2759"/>
<comment type="similarity">
    <text evidence="2">Belongs to the sodium:neurotransmitter symporter (SNF) (TC 2.A.22) family.</text>
</comment>
<feature type="transmembrane region" description="Helical" evidence="10">
    <location>
        <begin position="119"/>
        <end position="138"/>
    </location>
</feature>
<dbReference type="InterPro" id="IPR000175">
    <property type="entry name" value="Na/ntran_symport"/>
</dbReference>
<feature type="transmembrane region" description="Helical" evidence="10">
    <location>
        <begin position="345"/>
        <end position="371"/>
    </location>
</feature>
<feature type="transmembrane region" description="Helical" evidence="10">
    <location>
        <begin position="560"/>
        <end position="581"/>
    </location>
</feature>
<evidence type="ECO:0000313" key="12">
    <source>
        <dbReference type="Proteomes" id="UP000242188"/>
    </source>
</evidence>
<feature type="binding site" evidence="8">
    <location>
        <position position="421"/>
    </location>
    <ligand>
        <name>Na(+)</name>
        <dbReference type="ChEBI" id="CHEBI:29101"/>
        <label>1</label>
    </ligand>
</feature>
<proteinExistence type="inferred from homology"/>
<dbReference type="GO" id="GO:0046872">
    <property type="term" value="F:metal ion binding"/>
    <property type="evidence" value="ECO:0007669"/>
    <property type="project" value="UniProtKB-KW"/>
</dbReference>
<dbReference type="SUPFAM" id="SSF161070">
    <property type="entry name" value="SNF-like"/>
    <property type="match status" value="1"/>
</dbReference>
<dbReference type="PANTHER" id="PTHR11616">
    <property type="entry name" value="SODIUM/CHLORIDE DEPENDENT TRANSPORTER"/>
    <property type="match status" value="1"/>
</dbReference>
<evidence type="ECO:0000256" key="6">
    <source>
        <dbReference type="ARBA" id="ARBA00023136"/>
    </source>
</evidence>
<dbReference type="GO" id="GO:0005886">
    <property type="term" value="C:plasma membrane"/>
    <property type="evidence" value="ECO:0007669"/>
    <property type="project" value="TreeGrafter"/>
</dbReference>
<evidence type="ECO:0000256" key="3">
    <source>
        <dbReference type="ARBA" id="ARBA00022448"/>
    </source>
</evidence>
<feature type="transmembrane region" description="Helical" evidence="10">
    <location>
        <begin position="477"/>
        <end position="499"/>
    </location>
</feature>
<feature type="transmembrane region" description="Helical" evidence="10">
    <location>
        <begin position="446"/>
        <end position="465"/>
    </location>
</feature>
<evidence type="ECO:0000256" key="10">
    <source>
        <dbReference type="SAM" id="Phobius"/>
    </source>
</evidence>
<dbReference type="PANTHER" id="PTHR11616:SF321">
    <property type="entry name" value="SODIUM-DEPENDENT NUTRIENT AMINO ACID TRANSPORTER 1-RELATED"/>
    <property type="match status" value="1"/>
</dbReference>
<evidence type="ECO:0000256" key="4">
    <source>
        <dbReference type="ARBA" id="ARBA00022692"/>
    </source>
</evidence>
<keyword evidence="8" id="KW-0479">Metal-binding</keyword>
<dbReference type="Pfam" id="PF00209">
    <property type="entry name" value="SNF"/>
    <property type="match status" value="1"/>
</dbReference>
<evidence type="ECO:0000256" key="1">
    <source>
        <dbReference type="ARBA" id="ARBA00004141"/>
    </source>
</evidence>
<dbReference type="InterPro" id="IPR037272">
    <property type="entry name" value="SNS_sf"/>
</dbReference>
<dbReference type="GO" id="GO:0089718">
    <property type="term" value="P:amino acid import across plasma membrane"/>
    <property type="evidence" value="ECO:0007669"/>
    <property type="project" value="TreeGrafter"/>
</dbReference>
<evidence type="ECO:0000313" key="11">
    <source>
        <dbReference type="EMBL" id="OWF48191.1"/>
    </source>
</evidence>
<dbReference type="GO" id="GO:0005283">
    <property type="term" value="F:amino acid:sodium symporter activity"/>
    <property type="evidence" value="ECO:0007669"/>
    <property type="project" value="TreeGrafter"/>
</dbReference>
<gene>
    <name evidence="11" type="ORF">KP79_PYT14474</name>
</gene>
<keyword evidence="6 10" id="KW-0472">Membrane</keyword>
<dbReference type="PROSITE" id="PS50267">
    <property type="entry name" value="NA_NEUROTRAN_SYMP_3"/>
    <property type="match status" value="1"/>
</dbReference>
<reference evidence="11 12" key="1">
    <citation type="journal article" date="2017" name="Nat. Ecol. Evol.">
        <title>Scallop genome provides insights into evolution of bilaterian karyotype and development.</title>
        <authorList>
            <person name="Wang S."/>
            <person name="Zhang J."/>
            <person name="Jiao W."/>
            <person name="Li J."/>
            <person name="Xun X."/>
            <person name="Sun Y."/>
            <person name="Guo X."/>
            <person name="Huan P."/>
            <person name="Dong B."/>
            <person name="Zhang L."/>
            <person name="Hu X."/>
            <person name="Sun X."/>
            <person name="Wang J."/>
            <person name="Zhao C."/>
            <person name="Wang Y."/>
            <person name="Wang D."/>
            <person name="Huang X."/>
            <person name="Wang R."/>
            <person name="Lv J."/>
            <person name="Li Y."/>
            <person name="Zhang Z."/>
            <person name="Liu B."/>
            <person name="Lu W."/>
            <person name="Hui Y."/>
            <person name="Liang J."/>
            <person name="Zhou Z."/>
            <person name="Hou R."/>
            <person name="Li X."/>
            <person name="Liu Y."/>
            <person name="Li H."/>
            <person name="Ning X."/>
            <person name="Lin Y."/>
            <person name="Zhao L."/>
            <person name="Xing Q."/>
            <person name="Dou J."/>
            <person name="Li Y."/>
            <person name="Mao J."/>
            <person name="Guo H."/>
            <person name="Dou H."/>
            <person name="Li T."/>
            <person name="Mu C."/>
            <person name="Jiang W."/>
            <person name="Fu Q."/>
            <person name="Fu X."/>
            <person name="Miao Y."/>
            <person name="Liu J."/>
            <person name="Yu Q."/>
            <person name="Li R."/>
            <person name="Liao H."/>
            <person name="Li X."/>
            <person name="Kong Y."/>
            <person name="Jiang Z."/>
            <person name="Chourrout D."/>
            <person name="Li R."/>
            <person name="Bao Z."/>
        </authorList>
    </citation>
    <scope>NUCLEOTIDE SEQUENCE [LARGE SCALE GENOMIC DNA]</scope>
    <source>
        <strain evidence="11 12">PY_sf001</strain>
    </source>
</reference>
<evidence type="ECO:0000256" key="9">
    <source>
        <dbReference type="PIRSR" id="PIRSR600175-2"/>
    </source>
</evidence>
<keyword evidence="5 10" id="KW-1133">Transmembrane helix</keyword>
<feature type="transmembrane region" description="Helical" evidence="10">
    <location>
        <begin position="235"/>
        <end position="254"/>
    </location>
</feature>
<evidence type="ECO:0000256" key="5">
    <source>
        <dbReference type="ARBA" id="ARBA00022989"/>
    </source>
</evidence>
<comment type="subcellular location">
    <subcellularLocation>
        <location evidence="1">Membrane</location>
        <topology evidence="1">Multi-pass membrane protein</topology>
    </subcellularLocation>
</comment>
<organism evidence="11 12">
    <name type="scientific">Mizuhopecten yessoensis</name>
    <name type="common">Japanese scallop</name>
    <name type="synonym">Patinopecten yessoensis</name>
    <dbReference type="NCBI Taxonomy" id="6573"/>
    <lineage>
        <taxon>Eukaryota</taxon>
        <taxon>Metazoa</taxon>
        <taxon>Spiralia</taxon>
        <taxon>Lophotrochozoa</taxon>
        <taxon>Mollusca</taxon>
        <taxon>Bivalvia</taxon>
        <taxon>Autobranchia</taxon>
        <taxon>Pteriomorphia</taxon>
        <taxon>Pectinida</taxon>
        <taxon>Pectinoidea</taxon>
        <taxon>Pectinidae</taxon>
        <taxon>Mizuhopecten</taxon>
    </lineage>
</organism>
<comment type="caution">
    <text evidence="11">The sequence shown here is derived from an EMBL/GenBank/DDBJ whole genome shotgun (WGS) entry which is preliminary data.</text>
</comment>
<dbReference type="EMBL" id="NEDP02003643">
    <property type="protein sequence ID" value="OWF48191.1"/>
    <property type="molecule type" value="Genomic_DNA"/>
</dbReference>
<feature type="disulfide bond" evidence="9">
    <location>
        <begin position="162"/>
        <end position="171"/>
    </location>
</feature>
<keyword evidence="12" id="KW-1185">Reference proteome</keyword>
<dbReference type="AlphaFoldDB" id="A0A210QHX0"/>
<feature type="transmembrane region" description="Helical" evidence="10">
    <location>
        <begin position="78"/>
        <end position="98"/>
    </location>
</feature>
<dbReference type="PRINTS" id="PR00176">
    <property type="entry name" value="NANEUSMPORT"/>
</dbReference>
<keyword evidence="7" id="KW-0325">Glycoprotein</keyword>